<feature type="region of interest" description="Disordered" evidence="1">
    <location>
        <begin position="273"/>
        <end position="298"/>
    </location>
</feature>
<evidence type="ECO:0000313" key="3">
    <source>
        <dbReference type="Proteomes" id="UP000585474"/>
    </source>
</evidence>
<reference evidence="2 3" key="1">
    <citation type="submission" date="2019-07" db="EMBL/GenBank/DDBJ databases">
        <title>De Novo Assembly of kiwifruit Actinidia rufa.</title>
        <authorList>
            <person name="Sugita-Konishi S."/>
            <person name="Sato K."/>
            <person name="Mori E."/>
            <person name="Abe Y."/>
            <person name="Kisaki G."/>
            <person name="Hamano K."/>
            <person name="Suezawa K."/>
            <person name="Otani M."/>
            <person name="Fukuda T."/>
            <person name="Manabe T."/>
            <person name="Gomi K."/>
            <person name="Tabuchi M."/>
            <person name="Akimitsu K."/>
            <person name="Kataoka I."/>
        </authorList>
    </citation>
    <scope>NUCLEOTIDE SEQUENCE [LARGE SCALE GENOMIC DNA]</scope>
    <source>
        <strain evidence="3">cv. Fuchu</strain>
    </source>
</reference>
<dbReference type="OrthoDB" id="10470818at2759"/>
<evidence type="ECO:0000313" key="2">
    <source>
        <dbReference type="EMBL" id="GFY95531.1"/>
    </source>
</evidence>
<sequence>MLKRLSLKKIGEKVTQSKSRILATGPTLAKGVVIGEKRPREDLASSPSKKGKADDNSKGNEASQAPEAKKKVYRPGDVTCSKATPSPRPGEGTSTNLGTALGPSVPILGSPSMAEKLLRGVIPPIDKENVEKITWNQTATKLFHVIGTRAWVLLGCSEQRGRGRAEARAREQQAVDELIKMKVDQDSFAEERSGVLVVELREKMTQAQTSAVEEFKSLSNFFGAIEDAAFKHFGEGFDFCKWQLCRHHPDLAIDLECMGFDYDLLVKEDEVEKMMEKEGENEEDGGKDKGDVNPLLFE</sequence>
<name>A0A7J0FA53_9ERIC</name>
<dbReference type="Proteomes" id="UP000585474">
    <property type="component" value="Unassembled WGS sequence"/>
</dbReference>
<feature type="region of interest" description="Disordered" evidence="1">
    <location>
        <begin position="1"/>
        <end position="99"/>
    </location>
</feature>
<accession>A0A7J0FA53</accession>
<proteinExistence type="predicted"/>
<keyword evidence="3" id="KW-1185">Reference proteome</keyword>
<gene>
    <name evidence="2" type="ORF">Acr_10g0009160</name>
</gene>
<comment type="caution">
    <text evidence="2">The sequence shown here is derived from an EMBL/GenBank/DDBJ whole genome shotgun (WGS) entry which is preliminary data.</text>
</comment>
<evidence type="ECO:0000256" key="1">
    <source>
        <dbReference type="SAM" id="MobiDB-lite"/>
    </source>
</evidence>
<feature type="compositionally biased region" description="Basic and acidic residues" evidence="1">
    <location>
        <begin position="273"/>
        <end position="291"/>
    </location>
</feature>
<dbReference type="EMBL" id="BJWL01000010">
    <property type="protein sequence ID" value="GFY95531.1"/>
    <property type="molecule type" value="Genomic_DNA"/>
</dbReference>
<organism evidence="2 3">
    <name type="scientific">Actinidia rufa</name>
    <dbReference type="NCBI Taxonomy" id="165716"/>
    <lineage>
        <taxon>Eukaryota</taxon>
        <taxon>Viridiplantae</taxon>
        <taxon>Streptophyta</taxon>
        <taxon>Embryophyta</taxon>
        <taxon>Tracheophyta</taxon>
        <taxon>Spermatophyta</taxon>
        <taxon>Magnoliopsida</taxon>
        <taxon>eudicotyledons</taxon>
        <taxon>Gunneridae</taxon>
        <taxon>Pentapetalae</taxon>
        <taxon>asterids</taxon>
        <taxon>Ericales</taxon>
        <taxon>Actinidiaceae</taxon>
        <taxon>Actinidia</taxon>
    </lineage>
</organism>
<dbReference type="AlphaFoldDB" id="A0A7J0FA53"/>
<protein>
    <submittedName>
        <fullName evidence="2">Uncharacterized protein</fullName>
    </submittedName>
</protein>